<accession>A0A0F9G073</accession>
<dbReference type="EMBL" id="LAZR01019559">
    <property type="protein sequence ID" value="KKL92094.1"/>
    <property type="molecule type" value="Genomic_DNA"/>
</dbReference>
<organism evidence="2">
    <name type="scientific">marine sediment metagenome</name>
    <dbReference type="NCBI Taxonomy" id="412755"/>
    <lineage>
        <taxon>unclassified sequences</taxon>
        <taxon>metagenomes</taxon>
        <taxon>ecological metagenomes</taxon>
    </lineage>
</organism>
<protein>
    <submittedName>
        <fullName evidence="2">Uncharacterized protein</fullName>
    </submittedName>
</protein>
<evidence type="ECO:0000256" key="1">
    <source>
        <dbReference type="SAM" id="MobiDB-lite"/>
    </source>
</evidence>
<reference evidence="2" key="1">
    <citation type="journal article" date="2015" name="Nature">
        <title>Complex archaea that bridge the gap between prokaryotes and eukaryotes.</title>
        <authorList>
            <person name="Spang A."/>
            <person name="Saw J.H."/>
            <person name="Jorgensen S.L."/>
            <person name="Zaremba-Niedzwiedzka K."/>
            <person name="Martijn J."/>
            <person name="Lind A.E."/>
            <person name="van Eijk R."/>
            <person name="Schleper C."/>
            <person name="Guy L."/>
            <person name="Ettema T.J."/>
        </authorList>
    </citation>
    <scope>NUCLEOTIDE SEQUENCE</scope>
</reference>
<gene>
    <name evidence="2" type="ORF">LCGC14_1888140</name>
</gene>
<name>A0A0F9G073_9ZZZZ</name>
<dbReference type="AlphaFoldDB" id="A0A0F9G073"/>
<comment type="caution">
    <text evidence="2">The sequence shown here is derived from an EMBL/GenBank/DDBJ whole genome shotgun (WGS) entry which is preliminary data.</text>
</comment>
<feature type="region of interest" description="Disordered" evidence="1">
    <location>
        <begin position="122"/>
        <end position="141"/>
    </location>
</feature>
<evidence type="ECO:0000313" key="2">
    <source>
        <dbReference type="EMBL" id="KKL92094.1"/>
    </source>
</evidence>
<sequence length="141" mass="15655">MKLNYNPKRVITTADLYDATDPPLIFEILARPPRLWATLYNKFEKDGAQNLDWAKKLISLTFLTVSDGDGVYPLNTIEAVTDLQAAIEENNPDCGVEFCCNIAWSFGRHYYSFLSDHLGNSPEPLPQSNGSGQEKSPAVAS</sequence>
<proteinExistence type="predicted"/>